<organism evidence="2 3">
    <name type="scientific">Paenibacillus validus</name>
    <dbReference type="NCBI Taxonomy" id="44253"/>
    <lineage>
        <taxon>Bacteria</taxon>
        <taxon>Bacillati</taxon>
        <taxon>Bacillota</taxon>
        <taxon>Bacilli</taxon>
        <taxon>Bacillales</taxon>
        <taxon>Paenibacillaceae</taxon>
        <taxon>Paenibacillus</taxon>
    </lineage>
</organism>
<dbReference type="Proteomes" id="UP000450917">
    <property type="component" value="Unassembled WGS sequence"/>
</dbReference>
<dbReference type="RefSeq" id="WP_155614251.1">
    <property type="nucleotide sequence ID" value="NZ_WNZX01000003.1"/>
</dbReference>
<keyword evidence="1" id="KW-0812">Transmembrane</keyword>
<dbReference type="InterPro" id="IPR025671">
    <property type="entry name" value="HXXEE"/>
</dbReference>
<evidence type="ECO:0000256" key="1">
    <source>
        <dbReference type="SAM" id="Phobius"/>
    </source>
</evidence>
<proteinExistence type="predicted"/>
<feature type="transmembrane region" description="Helical" evidence="1">
    <location>
        <begin position="67"/>
        <end position="85"/>
    </location>
</feature>
<feature type="transmembrane region" description="Helical" evidence="1">
    <location>
        <begin position="6"/>
        <end position="24"/>
    </location>
</feature>
<comment type="caution">
    <text evidence="2">The sequence shown here is derived from an EMBL/GenBank/DDBJ whole genome shotgun (WGS) entry which is preliminary data.</text>
</comment>
<accession>A0A7X2Z8F4</accession>
<protein>
    <submittedName>
        <fullName evidence="2">HXXEE domain-containing protein</fullName>
    </submittedName>
</protein>
<reference evidence="2 3" key="1">
    <citation type="submission" date="2019-11" db="EMBL/GenBank/DDBJ databases">
        <title>Draft genome sequences of five Paenibacillus species of dairy origin.</title>
        <authorList>
            <person name="Olajide A.M."/>
            <person name="Chen S."/>
            <person name="Lapointe G."/>
        </authorList>
    </citation>
    <scope>NUCLEOTIDE SEQUENCE [LARGE SCALE GENOMIC DNA]</scope>
    <source>
        <strain evidence="2 3">2CS3</strain>
    </source>
</reference>
<evidence type="ECO:0000313" key="3">
    <source>
        <dbReference type="Proteomes" id="UP000450917"/>
    </source>
</evidence>
<feature type="transmembrane region" description="Helical" evidence="1">
    <location>
        <begin position="117"/>
        <end position="138"/>
    </location>
</feature>
<evidence type="ECO:0000313" key="2">
    <source>
        <dbReference type="EMBL" id="MUG70259.1"/>
    </source>
</evidence>
<keyword evidence="1" id="KW-0472">Membrane</keyword>
<keyword evidence="1" id="KW-1133">Transmembrane helix</keyword>
<keyword evidence="3" id="KW-1185">Reference proteome</keyword>
<gene>
    <name evidence="2" type="ORF">GNP93_06155</name>
</gene>
<name>A0A7X2Z8F4_9BACL</name>
<dbReference type="EMBL" id="WNZX01000003">
    <property type="protein sequence ID" value="MUG70259.1"/>
    <property type="molecule type" value="Genomic_DNA"/>
</dbReference>
<dbReference type="Pfam" id="PF13787">
    <property type="entry name" value="HXXEE"/>
    <property type="match status" value="1"/>
</dbReference>
<feature type="transmembrane region" description="Helical" evidence="1">
    <location>
        <begin position="144"/>
        <end position="167"/>
    </location>
</feature>
<sequence length="179" mass="20563">MVEFLDSFISINSVIWLFLVAFMLHDFEEIIRIEPWFRRHQPSIYRKVPRRFRNTLDSFSRMTAPQFSVAVCLEFVVFVPCTFMAAEHGSYLLFLGFNAVMLLHVFMHIGQAVFVRMLVPGVVTSVLIILPYTIYVFYRLLSEKLITLTDIGLSLPLGLLLIPILLLGHKAGEKLVPNS</sequence>
<feature type="transmembrane region" description="Helical" evidence="1">
    <location>
        <begin position="91"/>
        <end position="110"/>
    </location>
</feature>
<dbReference type="AlphaFoldDB" id="A0A7X2Z8F4"/>